<organism evidence="1 2">
    <name type="scientific">Ancylobacter moscoviensis</name>
    <dbReference type="NCBI Taxonomy" id="2597768"/>
    <lineage>
        <taxon>Bacteria</taxon>
        <taxon>Pseudomonadati</taxon>
        <taxon>Pseudomonadota</taxon>
        <taxon>Alphaproteobacteria</taxon>
        <taxon>Hyphomicrobiales</taxon>
        <taxon>Xanthobacteraceae</taxon>
        <taxon>Ancylobacter</taxon>
    </lineage>
</organism>
<evidence type="ECO:0000313" key="2">
    <source>
        <dbReference type="Proteomes" id="UP000315321"/>
    </source>
</evidence>
<reference evidence="1 2" key="1">
    <citation type="submission" date="2019-07" db="EMBL/GenBank/DDBJ databases">
        <authorList>
            <person name="Grouzdev D.S."/>
        </authorList>
    </citation>
    <scope>NUCLEOTIDE SEQUENCE [LARGE SCALE GENOMIC DNA]</scope>
    <source>
        <strain evidence="1 2">3C</strain>
    </source>
</reference>
<name>A0ABY3DUU0_9HYPH</name>
<dbReference type="EMBL" id="VMBP01000004">
    <property type="protein sequence ID" value="TSJ61667.1"/>
    <property type="molecule type" value="Genomic_DNA"/>
</dbReference>
<sequence length="79" mass="8830">MNIHTTPARAVDQIDLENAIERTRHAVGLVRLALTYLRSNDAEIPRAFRQAACDQTSSLVQFCGYDARAAKARKSQKTQ</sequence>
<comment type="caution">
    <text evidence="1">The sequence shown here is derived from an EMBL/GenBank/DDBJ whole genome shotgun (WGS) entry which is preliminary data.</text>
</comment>
<accession>A0ABY3DUU0</accession>
<proteinExistence type="predicted"/>
<dbReference type="RefSeq" id="WP_144343663.1">
    <property type="nucleotide sequence ID" value="NZ_VMBP01000004.1"/>
</dbReference>
<keyword evidence="2" id="KW-1185">Reference proteome</keyword>
<evidence type="ECO:0000313" key="1">
    <source>
        <dbReference type="EMBL" id="TSJ61667.1"/>
    </source>
</evidence>
<dbReference type="Proteomes" id="UP000315321">
    <property type="component" value="Unassembled WGS sequence"/>
</dbReference>
<gene>
    <name evidence="1" type="ORF">FO470_14485</name>
</gene>
<protein>
    <submittedName>
        <fullName evidence="1">Uncharacterized protein</fullName>
    </submittedName>
</protein>